<reference evidence="20" key="1">
    <citation type="journal article" date="2020" name="bioRxiv">
        <title>Comparative genomics of Chlamydomonas.</title>
        <authorList>
            <person name="Craig R.J."/>
            <person name="Hasan A.R."/>
            <person name="Ness R.W."/>
            <person name="Keightley P.D."/>
        </authorList>
    </citation>
    <scope>NUCLEOTIDE SEQUENCE</scope>
    <source>
        <strain evidence="20">CCAP 11/70</strain>
    </source>
</reference>
<evidence type="ECO:0000256" key="13">
    <source>
        <dbReference type="ARBA" id="ARBA00023136"/>
    </source>
</evidence>
<feature type="region of interest" description="Disordered" evidence="18">
    <location>
        <begin position="348"/>
        <end position="368"/>
    </location>
</feature>
<keyword evidence="9" id="KW-0418">Kinase</keyword>
<proteinExistence type="inferred from homology"/>
<dbReference type="GO" id="GO:0008270">
    <property type="term" value="F:zinc ion binding"/>
    <property type="evidence" value="ECO:0007669"/>
    <property type="project" value="UniProtKB-KW"/>
</dbReference>
<evidence type="ECO:0000256" key="6">
    <source>
        <dbReference type="ARBA" id="ARBA00022692"/>
    </source>
</evidence>
<evidence type="ECO:0000256" key="9">
    <source>
        <dbReference type="ARBA" id="ARBA00022777"/>
    </source>
</evidence>
<dbReference type="PROSITE" id="PS50865">
    <property type="entry name" value="ZF_MYND_2"/>
    <property type="match status" value="1"/>
</dbReference>
<dbReference type="SUPFAM" id="SSF144232">
    <property type="entry name" value="HIT/MYND zinc finger-like"/>
    <property type="match status" value="1"/>
</dbReference>
<keyword evidence="7" id="KW-0479">Metal-binding</keyword>
<evidence type="ECO:0000256" key="7">
    <source>
        <dbReference type="ARBA" id="ARBA00022723"/>
    </source>
</evidence>
<dbReference type="InterPro" id="IPR002893">
    <property type="entry name" value="Znf_MYND"/>
</dbReference>
<dbReference type="GO" id="GO:0010276">
    <property type="term" value="F:phytol kinase activity"/>
    <property type="evidence" value="ECO:0007669"/>
    <property type="project" value="UniProtKB-EC"/>
</dbReference>
<feature type="region of interest" description="Disordered" evidence="18">
    <location>
        <begin position="227"/>
        <end position="265"/>
    </location>
</feature>
<dbReference type="OrthoDB" id="420187at2759"/>
<evidence type="ECO:0000256" key="18">
    <source>
        <dbReference type="SAM" id="MobiDB-lite"/>
    </source>
</evidence>
<evidence type="ECO:0000256" key="17">
    <source>
        <dbReference type="PROSITE-ProRule" id="PRU00134"/>
    </source>
</evidence>
<keyword evidence="13" id="KW-0472">Membrane</keyword>
<evidence type="ECO:0000256" key="3">
    <source>
        <dbReference type="ARBA" id="ARBA00022528"/>
    </source>
</evidence>
<dbReference type="Pfam" id="PF01753">
    <property type="entry name" value="zf-MYND"/>
    <property type="match status" value="1"/>
</dbReference>
<feature type="compositionally biased region" description="Low complexity" evidence="18">
    <location>
        <begin position="738"/>
        <end position="753"/>
    </location>
</feature>
<gene>
    <name evidence="20" type="ORF">HYH03_004840</name>
</gene>
<evidence type="ECO:0000256" key="2">
    <source>
        <dbReference type="ARBA" id="ARBA00010794"/>
    </source>
</evidence>
<comment type="pathway">
    <text evidence="14">Cofactor biosynthesis; tocopherol biosynthesis.</text>
</comment>
<evidence type="ECO:0000313" key="21">
    <source>
        <dbReference type="Proteomes" id="UP000612055"/>
    </source>
</evidence>
<evidence type="ECO:0000256" key="8">
    <source>
        <dbReference type="ARBA" id="ARBA00022771"/>
    </source>
</evidence>
<evidence type="ECO:0000256" key="15">
    <source>
        <dbReference type="ARBA" id="ARBA00039024"/>
    </source>
</evidence>
<comment type="caution">
    <text evidence="20">The sequence shown here is derived from an EMBL/GenBank/DDBJ whole genome shotgun (WGS) entry which is preliminary data.</text>
</comment>
<dbReference type="Gene3D" id="6.10.140.2220">
    <property type="match status" value="1"/>
</dbReference>
<accession>A0A835YAI7</accession>
<dbReference type="EC" id="2.7.1.182" evidence="15"/>
<name>A0A835YAI7_9CHLO</name>
<evidence type="ECO:0000256" key="5">
    <source>
        <dbReference type="ARBA" id="ARBA00022679"/>
    </source>
</evidence>
<keyword evidence="4" id="KW-0934">Plastid</keyword>
<protein>
    <recommendedName>
        <fullName evidence="15">phytol kinase</fullName>
        <ecNumber evidence="15">2.7.1.182</ecNumber>
    </recommendedName>
</protein>
<comment type="catalytic activity">
    <reaction evidence="16">
        <text>phytol + CTP = phytyl phosphate + CDP + H(+)</text>
        <dbReference type="Rhea" id="RHEA:38055"/>
        <dbReference type="ChEBI" id="CHEBI:15378"/>
        <dbReference type="ChEBI" id="CHEBI:17327"/>
        <dbReference type="ChEBI" id="CHEBI:37563"/>
        <dbReference type="ChEBI" id="CHEBI:58069"/>
        <dbReference type="ChEBI" id="CHEBI:75483"/>
        <dbReference type="EC" id="2.7.1.182"/>
    </reaction>
</comment>
<dbReference type="AlphaFoldDB" id="A0A835YAI7"/>
<feature type="region of interest" description="Disordered" evidence="18">
    <location>
        <begin position="738"/>
        <end position="768"/>
    </location>
</feature>
<dbReference type="GO" id="GO:0009507">
    <property type="term" value="C:chloroplast"/>
    <property type="evidence" value="ECO:0007669"/>
    <property type="project" value="UniProtKB-SubCell"/>
</dbReference>
<dbReference type="GO" id="GO:0016020">
    <property type="term" value="C:membrane"/>
    <property type="evidence" value="ECO:0007669"/>
    <property type="project" value="UniProtKB-SubCell"/>
</dbReference>
<evidence type="ECO:0000256" key="12">
    <source>
        <dbReference type="ARBA" id="ARBA00022989"/>
    </source>
</evidence>
<dbReference type="InterPro" id="IPR039606">
    <property type="entry name" value="Phytol/farnesol_kinase"/>
</dbReference>
<sequence length="1007" mass="102609">MYLWKVASADDLPGLAALFGLALRRSCAALSEGIPADLRSAYVSLRSTMSTALAIGFECKASEARLCSALLRGHVLRCYAAALDSCTNELLAQRPNPPWGSISDARSLLLGAYHTLRAFIWAAKLQSASSEVEASLLDLGSQIWRELAASGLLEHWARLAIAIVDCQGRQQVAQEESFKANLLDLATRPGCGLPGPITSYLLTSHLVTLATALDGGPTYGLPLEADAAAAGSGPGPSTSAGGGQGAAPEPSATVLQSTPGGVLQPHEIKPARVSLALAAVRLWRRTLRNLASLVAEDLGERGEPRVEGMPKDLLPAPPPPPEAWPPGRFAWRAVSRVLERARAAGAAAAGAGGDPDGGPGSGAQAALRSHAASVTQRCEELLPALTERGQVMLSPTVAFEVGMRLAGAGSLQVDRIIVEATGEGVTQKEPSLLSQIGFRAGAQQLRQPWAKLSFDDAQALMASGLELARSGLEVLLGVYGAQDANGVPAWVKQRLSLYWSSACLWARIFGQRQGESAGPALALHPRVCTGGPPSCVGPDAQAAVAAGYVDAIDGLLQRRKASLACVDQLFPRAHDGMSVWAEVILLANPHATANLAATIARQLHRLARTSSSEEDEASLVTFARAASSAFTLGSTLPAALVGYTGGLEINHMLFAMLGVAAAVLPAAGSALRSVEAVALLGSGRCSSRVAEAAVDLASLLLCWVPTLLAASHPPVRSAGMPGEAVLEAAAEAVRASEAPSAAGSDSAASPAAEGEGEGENEGMPEPDSAWCDLLRSGVGLSRLLGTAMRALCAVELASTTAPLRQPLRSALWALVARAPQLLAAEVAAAEVRLAAAGTGGEGGGTGGPPAALTLDLLRRTLREGGAMPEPELLAAVEAVCSGEAAGAEAGAGAGPSGSAVAASRGGGSGGVVLPEEVRLYAVAIPLLQAYKHAGALLPGCSYPPCTNLAAPGGAPLQLKPCGGGCGGAARYCSRECQVAHWREGHKEECQAAAARKAASLAAAGASD</sequence>
<keyword evidence="11" id="KW-0809">Transit peptide</keyword>
<dbReference type="PANTHER" id="PTHR32523">
    <property type="entry name" value="PHYTOL KINASE 1, CHLOROPLASTIC"/>
    <property type="match status" value="1"/>
</dbReference>
<evidence type="ECO:0000256" key="4">
    <source>
        <dbReference type="ARBA" id="ARBA00022640"/>
    </source>
</evidence>
<dbReference type="EMBL" id="JAEHOE010000015">
    <property type="protein sequence ID" value="KAG2497256.1"/>
    <property type="molecule type" value="Genomic_DNA"/>
</dbReference>
<evidence type="ECO:0000313" key="20">
    <source>
        <dbReference type="EMBL" id="KAG2497256.1"/>
    </source>
</evidence>
<dbReference type="Proteomes" id="UP000612055">
    <property type="component" value="Unassembled WGS sequence"/>
</dbReference>
<keyword evidence="12" id="KW-1133">Transmembrane helix</keyword>
<keyword evidence="5" id="KW-0808">Transferase</keyword>
<evidence type="ECO:0000256" key="11">
    <source>
        <dbReference type="ARBA" id="ARBA00022946"/>
    </source>
</evidence>
<evidence type="ECO:0000259" key="19">
    <source>
        <dbReference type="PROSITE" id="PS50865"/>
    </source>
</evidence>
<keyword evidence="3" id="KW-0150">Chloroplast</keyword>
<keyword evidence="8 17" id="KW-0863">Zinc-finger</keyword>
<feature type="compositionally biased region" description="Acidic residues" evidence="18">
    <location>
        <begin position="754"/>
        <end position="764"/>
    </location>
</feature>
<keyword evidence="21" id="KW-1185">Reference proteome</keyword>
<keyword evidence="10" id="KW-0862">Zinc</keyword>
<feature type="compositionally biased region" description="Low complexity" evidence="18">
    <location>
        <begin position="227"/>
        <end position="239"/>
    </location>
</feature>
<evidence type="ECO:0000256" key="10">
    <source>
        <dbReference type="ARBA" id="ARBA00022833"/>
    </source>
</evidence>
<feature type="domain" description="MYND-type" evidence="19">
    <location>
        <begin position="945"/>
        <end position="989"/>
    </location>
</feature>
<dbReference type="PANTHER" id="PTHR32523:SF8">
    <property type="entry name" value="DOLICHOL KINASE"/>
    <property type="match status" value="1"/>
</dbReference>
<feature type="compositionally biased region" description="Gly residues" evidence="18">
    <location>
        <begin position="350"/>
        <end position="361"/>
    </location>
</feature>
<evidence type="ECO:0000256" key="14">
    <source>
        <dbReference type="ARBA" id="ARBA00024015"/>
    </source>
</evidence>
<comment type="subcellular location">
    <subcellularLocation>
        <location evidence="1">Plastid</location>
        <location evidence="1">Chloroplast membrane</location>
        <topology evidence="1">Multi-pass membrane protein</topology>
    </subcellularLocation>
</comment>
<organism evidence="20 21">
    <name type="scientific">Edaphochlamys debaryana</name>
    <dbReference type="NCBI Taxonomy" id="47281"/>
    <lineage>
        <taxon>Eukaryota</taxon>
        <taxon>Viridiplantae</taxon>
        <taxon>Chlorophyta</taxon>
        <taxon>core chlorophytes</taxon>
        <taxon>Chlorophyceae</taxon>
        <taxon>CS clade</taxon>
        <taxon>Chlamydomonadales</taxon>
        <taxon>Chlamydomonadales incertae sedis</taxon>
        <taxon>Edaphochlamys</taxon>
    </lineage>
</organism>
<comment type="similarity">
    <text evidence="2">Belongs to the polyprenol kinase family.</text>
</comment>
<evidence type="ECO:0000256" key="16">
    <source>
        <dbReference type="ARBA" id="ARBA00048889"/>
    </source>
</evidence>
<evidence type="ECO:0000256" key="1">
    <source>
        <dbReference type="ARBA" id="ARBA00004508"/>
    </source>
</evidence>
<keyword evidence="6" id="KW-0812">Transmembrane</keyword>